<dbReference type="Pfam" id="PF09995">
    <property type="entry name" value="MPAB_Lcp_cat"/>
    <property type="match status" value="1"/>
</dbReference>
<dbReference type="Proteomes" id="UP001596242">
    <property type="component" value="Unassembled WGS sequence"/>
</dbReference>
<protein>
    <submittedName>
        <fullName evidence="2">Oxygenase MpaB family protein</fullName>
        <ecNumber evidence="2">1.-.-.-</ecNumber>
    </submittedName>
</protein>
<dbReference type="EC" id="1.-.-.-" evidence="2"/>
<keyword evidence="2" id="KW-0560">Oxidoreductase</keyword>
<organism evidence="2 3">
    <name type="scientific">Streptomyces pratens</name>
    <dbReference type="NCBI Taxonomy" id="887456"/>
    <lineage>
        <taxon>Bacteria</taxon>
        <taxon>Bacillati</taxon>
        <taxon>Actinomycetota</taxon>
        <taxon>Actinomycetes</taxon>
        <taxon>Kitasatosporales</taxon>
        <taxon>Streptomycetaceae</taxon>
        <taxon>Streptomyces</taxon>
    </lineage>
</organism>
<feature type="domain" description="ER-bound oxygenase mpaB/mpaB'/Rubber oxygenase catalytic" evidence="1">
    <location>
        <begin position="119"/>
        <end position="308"/>
    </location>
</feature>
<dbReference type="InterPro" id="IPR037473">
    <property type="entry name" value="Lcp-like"/>
</dbReference>
<dbReference type="InterPro" id="IPR018713">
    <property type="entry name" value="MPAB/Lcp_cat_dom"/>
</dbReference>
<comment type="caution">
    <text evidence="2">The sequence shown here is derived from an EMBL/GenBank/DDBJ whole genome shotgun (WGS) entry which is preliminary data.</text>
</comment>
<evidence type="ECO:0000313" key="2">
    <source>
        <dbReference type="EMBL" id="MFC6055683.1"/>
    </source>
</evidence>
<dbReference type="RefSeq" id="WP_386395258.1">
    <property type="nucleotide sequence ID" value="NZ_JBHSPT010000021.1"/>
</dbReference>
<gene>
    <name evidence="2" type="ORF">ACFP50_09505</name>
</gene>
<dbReference type="PANTHER" id="PTHR37539">
    <property type="entry name" value="SECRETED PROTEIN-RELATED"/>
    <property type="match status" value="1"/>
</dbReference>
<evidence type="ECO:0000259" key="1">
    <source>
        <dbReference type="Pfam" id="PF09995"/>
    </source>
</evidence>
<dbReference type="GO" id="GO:0016491">
    <property type="term" value="F:oxidoreductase activity"/>
    <property type="evidence" value="ECO:0007669"/>
    <property type="project" value="UniProtKB-KW"/>
</dbReference>
<reference evidence="3" key="1">
    <citation type="journal article" date="2019" name="Int. J. Syst. Evol. Microbiol.">
        <title>The Global Catalogue of Microorganisms (GCM) 10K type strain sequencing project: providing services to taxonomists for standard genome sequencing and annotation.</title>
        <authorList>
            <consortium name="The Broad Institute Genomics Platform"/>
            <consortium name="The Broad Institute Genome Sequencing Center for Infectious Disease"/>
            <person name="Wu L."/>
            <person name="Ma J."/>
        </authorList>
    </citation>
    <scope>NUCLEOTIDE SEQUENCE [LARGE SCALE GENOMIC DNA]</scope>
    <source>
        <strain evidence="3">JCM 12763</strain>
    </source>
</reference>
<name>A0ABW1LWB8_9ACTN</name>
<evidence type="ECO:0000313" key="3">
    <source>
        <dbReference type="Proteomes" id="UP001596242"/>
    </source>
</evidence>
<sequence>MTTYTETSMNALRHSGDELADAVVATLFERGEVGTFNTLMRHVSTAGSPLPEGLPYVAREYLQATSMPPSWVDWGEMEKARLFFIDNNVHISTALSFASMPACYVVPHVARLLSTTHGLDYPSKRMAETGQFTVYLMQPDAFEAGSRFLPAAQKVRLLHASIRHHLKRENRWDTETLGTPICQEDLIGGQMFFSLLVLDSLHRLNIHMSTEGAEAYFYAWRVVGAILGVDQDAVPKNLEEARQFLDLYMIRHMGPSEEGAHLTRQLIDLYEDVVPGTFFDPIVSALIRYLIGDTCADWLQVPRTAWDNVAKAVPSLLGVLEGIEDRSPLGAWALDRLGHLTTVLELSSLTRGRVMHYAIPEQLKKDYGVSGTVRRSHRWTPPAPTVTP</sequence>
<accession>A0ABW1LWB8</accession>
<dbReference type="EMBL" id="JBHSPT010000021">
    <property type="protein sequence ID" value="MFC6055683.1"/>
    <property type="molecule type" value="Genomic_DNA"/>
</dbReference>
<proteinExistence type="predicted"/>
<keyword evidence="3" id="KW-1185">Reference proteome</keyword>
<dbReference type="PANTHER" id="PTHR37539:SF1">
    <property type="entry name" value="ER-BOUND OXYGENASE MPAB_MPAB'_RUBBER OXYGENASE CATALYTIC DOMAIN-CONTAINING PROTEIN"/>
    <property type="match status" value="1"/>
</dbReference>